<dbReference type="Proteomes" id="UP000060345">
    <property type="component" value="Chromosome 2"/>
</dbReference>
<dbReference type="GO" id="GO:0008757">
    <property type="term" value="F:S-adenosylmethionine-dependent methyltransferase activity"/>
    <property type="evidence" value="ECO:0007669"/>
    <property type="project" value="InterPro"/>
</dbReference>
<dbReference type="AlphaFoldDB" id="A0A0K1NMZ9"/>
<evidence type="ECO:0000313" key="6">
    <source>
        <dbReference type="Proteomes" id="UP000682005"/>
    </source>
</evidence>
<feature type="domain" description="Methyltransferase type 11" evidence="2">
    <location>
        <begin position="40"/>
        <end position="134"/>
    </location>
</feature>
<reference evidence="3 5" key="1">
    <citation type="submission" date="2015-07" db="EMBL/GenBank/DDBJ databases">
        <authorList>
            <person name="Noorani M."/>
        </authorList>
    </citation>
    <scope>NUCLEOTIDE SEQUENCE [LARGE SCALE GENOMIC DNA]</scope>
    <source>
        <strain evidence="3 5">W1435</strain>
    </source>
</reference>
<keyword evidence="6" id="KW-1185">Reference proteome</keyword>
<reference evidence="4 6" key="2">
    <citation type="submission" date="2021-03" db="EMBL/GenBank/DDBJ databases">
        <title>Human Oral Microbial Genomes.</title>
        <authorList>
            <person name="Johnston C.D."/>
            <person name="Chen T."/>
            <person name="Dewhirst F.E."/>
        </authorList>
    </citation>
    <scope>NUCLEOTIDE SEQUENCE [LARGE SCALE GENOMIC DNA]</scope>
    <source>
        <strain evidence="4 6">W1435</strain>
    </source>
</reference>
<dbReference type="Gene3D" id="3.40.50.150">
    <property type="entry name" value="Vaccinia Virus protein VP39"/>
    <property type="match status" value="1"/>
</dbReference>
<dbReference type="KEGG" id="pfus:ADJ77_10820"/>
<sequence length="261" mass="30816">MQSRQLNRRQYFNELATTSEKYFIPYIKRYRQVGKGTNVLEIGCGDGGNLLPFSRMGCDVVGVDMAEGRIRDARKFFQENGAKGRFIASDVFLLKELRHQFDLIVCHDVIEHIDDKEEFMHKCKQLLKIGGVIFMSFPAWQMPFGGHQQICRSRFLSHLPFFHLLPTRLYERILRARKEDEGCVRELLNIKKTKCPIELFERTMRKEGFEAIDRTFYFINPHYEVKFHLRPRRLYAVIGAIPYIRNFFTTSCFYFLKSAGE</sequence>
<keyword evidence="1" id="KW-0812">Transmembrane</keyword>
<evidence type="ECO:0000259" key="2">
    <source>
        <dbReference type="Pfam" id="PF08241"/>
    </source>
</evidence>
<feature type="transmembrane region" description="Helical" evidence="1">
    <location>
        <begin position="234"/>
        <end position="256"/>
    </location>
</feature>
<dbReference type="GO" id="GO:0032259">
    <property type="term" value="P:methylation"/>
    <property type="evidence" value="ECO:0007669"/>
    <property type="project" value="UniProtKB-KW"/>
</dbReference>
<keyword evidence="1" id="KW-0472">Membrane</keyword>
<dbReference type="InterPro" id="IPR029063">
    <property type="entry name" value="SAM-dependent_MTases_sf"/>
</dbReference>
<dbReference type="InterPro" id="IPR013216">
    <property type="entry name" value="Methyltransf_11"/>
</dbReference>
<dbReference type="EMBL" id="CP012075">
    <property type="protein sequence ID" value="AKU70268.1"/>
    <property type="molecule type" value="Genomic_DNA"/>
</dbReference>
<accession>A0A0K1NMZ9</accession>
<keyword evidence="3" id="KW-0489">Methyltransferase</keyword>
<protein>
    <submittedName>
        <fullName evidence="4">Methyltransferase domain-containing protein</fullName>
    </submittedName>
    <submittedName>
        <fullName evidence="3">SAM-dependent methyltransferase</fullName>
    </submittedName>
</protein>
<dbReference type="EMBL" id="CP072369">
    <property type="protein sequence ID" value="QUB85889.1"/>
    <property type="molecule type" value="Genomic_DNA"/>
</dbReference>
<evidence type="ECO:0000313" key="5">
    <source>
        <dbReference type="Proteomes" id="UP000060345"/>
    </source>
</evidence>
<proteinExistence type="predicted"/>
<evidence type="ECO:0000256" key="1">
    <source>
        <dbReference type="SAM" id="Phobius"/>
    </source>
</evidence>
<keyword evidence="3" id="KW-0808">Transferase</keyword>
<dbReference type="RefSeq" id="WP_050696400.1">
    <property type="nucleotide sequence ID" value="NZ_CP012075.1"/>
</dbReference>
<name>A0A0K1NMZ9_9BACT</name>
<gene>
    <name evidence="3" type="ORF">ADJ77_10820</name>
    <name evidence="4" type="ORF">J5A51_01080</name>
</gene>
<dbReference type="CDD" id="cd02440">
    <property type="entry name" value="AdoMet_MTases"/>
    <property type="match status" value="1"/>
</dbReference>
<dbReference type="Proteomes" id="UP000682005">
    <property type="component" value="Chromosome 2"/>
</dbReference>
<dbReference type="SUPFAM" id="SSF53335">
    <property type="entry name" value="S-adenosyl-L-methionine-dependent methyltransferases"/>
    <property type="match status" value="1"/>
</dbReference>
<organism evidence="3 5">
    <name type="scientific">Prevotella fusca JCM 17724</name>
    <dbReference type="NCBI Taxonomy" id="1236517"/>
    <lineage>
        <taxon>Bacteria</taxon>
        <taxon>Pseudomonadati</taxon>
        <taxon>Bacteroidota</taxon>
        <taxon>Bacteroidia</taxon>
        <taxon>Bacteroidales</taxon>
        <taxon>Prevotellaceae</taxon>
        <taxon>Prevotella</taxon>
    </lineage>
</organism>
<keyword evidence="1" id="KW-1133">Transmembrane helix</keyword>
<dbReference type="PANTHER" id="PTHR43861">
    <property type="entry name" value="TRANS-ACONITATE 2-METHYLTRANSFERASE-RELATED"/>
    <property type="match status" value="1"/>
</dbReference>
<dbReference type="eggNOG" id="COG2227">
    <property type="taxonomic scope" value="Bacteria"/>
</dbReference>
<evidence type="ECO:0000313" key="4">
    <source>
        <dbReference type="EMBL" id="QUB85889.1"/>
    </source>
</evidence>
<dbReference type="Pfam" id="PF08241">
    <property type="entry name" value="Methyltransf_11"/>
    <property type="match status" value="1"/>
</dbReference>
<dbReference type="STRING" id="1236517.ADJ77_10820"/>
<evidence type="ECO:0000313" key="3">
    <source>
        <dbReference type="EMBL" id="AKU70268.1"/>
    </source>
</evidence>